<evidence type="ECO:0000313" key="2">
    <source>
        <dbReference type="EMBL" id="OGW97954.1"/>
    </source>
</evidence>
<dbReference type="EMBL" id="MHFR01000037">
    <property type="protein sequence ID" value="OGW97954.1"/>
    <property type="molecule type" value="Genomic_DNA"/>
</dbReference>
<accession>A0A1G1KYH9</accession>
<dbReference type="AlphaFoldDB" id="A0A1G1KYH9"/>
<name>A0A1G1KYH9_9BACT</name>
<reference evidence="2 3" key="1">
    <citation type="journal article" date="2016" name="Nat. Commun.">
        <title>Thousands of microbial genomes shed light on interconnected biogeochemical processes in an aquifer system.</title>
        <authorList>
            <person name="Anantharaman K."/>
            <person name="Brown C.T."/>
            <person name="Hug L.A."/>
            <person name="Sharon I."/>
            <person name="Castelle C.J."/>
            <person name="Probst A.J."/>
            <person name="Thomas B.C."/>
            <person name="Singh A."/>
            <person name="Wilkins M.J."/>
            <person name="Karaoz U."/>
            <person name="Brodie E.L."/>
            <person name="Williams K.H."/>
            <person name="Hubbard S.S."/>
            <person name="Banfield J.F."/>
        </authorList>
    </citation>
    <scope>NUCLEOTIDE SEQUENCE [LARGE SCALE GENOMIC DNA]</scope>
</reference>
<protein>
    <submittedName>
        <fullName evidence="2">Uncharacterized protein</fullName>
    </submittedName>
</protein>
<feature type="region of interest" description="Disordered" evidence="1">
    <location>
        <begin position="84"/>
        <end position="104"/>
    </location>
</feature>
<evidence type="ECO:0000313" key="3">
    <source>
        <dbReference type="Proteomes" id="UP000178187"/>
    </source>
</evidence>
<gene>
    <name evidence="2" type="ORF">A3G33_06875</name>
</gene>
<comment type="caution">
    <text evidence="2">The sequence shown here is derived from an EMBL/GenBank/DDBJ whole genome shotgun (WGS) entry which is preliminary data.</text>
</comment>
<dbReference type="Proteomes" id="UP000178187">
    <property type="component" value="Unassembled WGS sequence"/>
</dbReference>
<proteinExistence type="predicted"/>
<organism evidence="2 3">
    <name type="scientific">Candidatus Danuiimicrobium aquiferis</name>
    <dbReference type="NCBI Taxonomy" id="1801832"/>
    <lineage>
        <taxon>Bacteria</taxon>
        <taxon>Pseudomonadati</taxon>
        <taxon>Candidatus Omnitrophota</taxon>
        <taxon>Candidatus Danuiimicrobium</taxon>
    </lineage>
</organism>
<sequence length="104" mass="11772">MRTLVIDVRMASFTGIGRYIRGVVPEILKTPSQNLIAQLTLRWRIRQFVSCPHVFPRDSADRPNFPLESGHPQFLDSRFSAQRDSGSASLLGGRGTKKQITFNR</sequence>
<evidence type="ECO:0000256" key="1">
    <source>
        <dbReference type="SAM" id="MobiDB-lite"/>
    </source>
</evidence>